<dbReference type="Proteomes" id="UP000243688">
    <property type="component" value="Unassembled WGS sequence"/>
</dbReference>
<dbReference type="EMBL" id="MOXJ01000008">
    <property type="protein sequence ID" value="PDO10837.1"/>
    <property type="molecule type" value="Genomic_DNA"/>
</dbReference>
<evidence type="ECO:0008006" key="3">
    <source>
        <dbReference type="Google" id="ProtNLM"/>
    </source>
</evidence>
<gene>
    <name evidence="1" type="ORF">BLM47_04845</name>
</gene>
<accession>A0A2A6E265</accession>
<name>A0A2A6E265_9BACL</name>
<evidence type="ECO:0000313" key="2">
    <source>
        <dbReference type="Proteomes" id="UP000243688"/>
    </source>
</evidence>
<sequence length="96" mass="10655">MTAHACIRCGHRPEQGDEYCILCGAPVRNRCTNDGGPFGDPCTHVNGPNAAFCAKCGHRTVFHKAGLIASPYAETVGHRTADPDEWRHFSHRFFWD</sequence>
<protein>
    <recommendedName>
        <fullName evidence="3">DZANK-type domain-containing protein</fullName>
    </recommendedName>
</protein>
<proteinExistence type="predicted"/>
<reference evidence="1 2" key="1">
    <citation type="submission" date="2016-12" db="EMBL/GenBank/DDBJ databases">
        <title>Candidatus Reconcilibacillus cellulovorans genome.</title>
        <authorList>
            <person name="Kolinko S."/>
            <person name="Wu Y.-W."/>
            <person name="Tachea F."/>
            <person name="Denzel E."/>
            <person name="Hiras J."/>
            <person name="Baecker N."/>
            <person name="Chan L.J."/>
            <person name="Eichorst S.A."/>
            <person name="Frey D."/>
            <person name="Adams P.D."/>
            <person name="Pray T."/>
            <person name="Tanjore D."/>
            <person name="Petzold C.J."/>
            <person name="Gladden J.M."/>
            <person name="Simmons B.A."/>
            <person name="Singer S.W."/>
        </authorList>
    </citation>
    <scope>NUCLEOTIDE SEQUENCE [LARGE SCALE GENOMIC DNA]</scope>
    <source>
        <strain evidence="1">JTherm</strain>
    </source>
</reference>
<evidence type="ECO:0000313" key="1">
    <source>
        <dbReference type="EMBL" id="PDO10837.1"/>
    </source>
</evidence>
<organism evidence="1 2">
    <name type="scientific">Candidatus Reconcilbacillus cellulovorans</name>
    <dbReference type="NCBI Taxonomy" id="1906605"/>
    <lineage>
        <taxon>Bacteria</taxon>
        <taxon>Bacillati</taxon>
        <taxon>Bacillota</taxon>
        <taxon>Bacilli</taxon>
        <taxon>Bacillales</taxon>
        <taxon>Paenibacillaceae</taxon>
        <taxon>Candidatus Reconcilbacillus</taxon>
    </lineage>
</organism>
<dbReference type="AlphaFoldDB" id="A0A2A6E265"/>
<comment type="caution">
    <text evidence="1">The sequence shown here is derived from an EMBL/GenBank/DDBJ whole genome shotgun (WGS) entry which is preliminary data.</text>
</comment>